<dbReference type="KEGG" id="nfn:NFRAN_2046"/>
<dbReference type="EMBL" id="LR216287">
    <property type="protein sequence ID" value="VFJ14368.1"/>
    <property type="molecule type" value="Genomic_DNA"/>
</dbReference>
<evidence type="ECO:0000313" key="2">
    <source>
        <dbReference type="Proteomes" id="UP000294299"/>
    </source>
</evidence>
<organism evidence="1 2">
    <name type="scientific">Candidatus Nitrosocosmicus franklandianus</name>
    <dbReference type="NCBI Taxonomy" id="1798806"/>
    <lineage>
        <taxon>Archaea</taxon>
        <taxon>Nitrososphaerota</taxon>
        <taxon>Nitrososphaeria</taxon>
        <taxon>Nitrososphaerales</taxon>
        <taxon>Nitrososphaeraceae</taxon>
        <taxon>Candidatus Nitrosocosmicus</taxon>
    </lineage>
</organism>
<gene>
    <name evidence="1" type="ORF">NFRAN_2046</name>
</gene>
<protein>
    <submittedName>
        <fullName evidence="1">Uncharacterized protein</fullName>
    </submittedName>
</protein>
<evidence type="ECO:0000313" key="1">
    <source>
        <dbReference type="EMBL" id="VFJ14368.1"/>
    </source>
</evidence>
<accession>A0A484IBB0</accession>
<dbReference type="AlphaFoldDB" id="A0A484IBB0"/>
<keyword evidence="2" id="KW-1185">Reference proteome</keyword>
<reference evidence="1 2" key="1">
    <citation type="submission" date="2019-02" db="EMBL/GenBank/DDBJ databases">
        <authorList>
            <person name="Lehtovirta-Morley E L."/>
        </authorList>
    </citation>
    <scope>NUCLEOTIDE SEQUENCE [LARGE SCALE GENOMIC DNA]</scope>
    <source>
        <strain evidence="1">NFRAN1</strain>
    </source>
</reference>
<proteinExistence type="predicted"/>
<name>A0A484IBB0_9ARCH</name>
<dbReference type="Proteomes" id="UP000294299">
    <property type="component" value="Chromosome NFRAN"/>
</dbReference>
<sequence>MENFEYIPRFMNAIKRTEGKKDLSSIFLATFGILSFTTHPANKGKKRASANRIIISIRGIWNFSVSIKKYTNDGRENGTTIDDDIIIPTTNGN</sequence>